<accession>A0ABN7AY09</accession>
<protein>
    <recommendedName>
        <fullName evidence="4">BAT2 N-terminal domain-containing protein</fullName>
    </recommendedName>
</protein>
<gene>
    <name evidence="2" type="ORF">NTJ_09884</name>
</gene>
<keyword evidence="3" id="KW-1185">Reference proteome</keyword>
<proteinExistence type="predicted"/>
<feature type="region of interest" description="Disordered" evidence="1">
    <location>
        <begin position="1"/>
        <end position="70"/>
    </location>
</feature>
<sequence>MDGGVISTKIKRRAGNQVQLQEETSSQDPPTLSPRSRWGPGKLLGPSGARAPPNALINMQQGRRKFHDPK</sequence>
<reference evidence="2 3" key="1">
    <citation type="submission" date="2023-09" db="EMBL/GenBank/DDBJ databases">
        <title>Nesidiocoris tenuis whole genome shotgun sequence.</title>
        <authorList>
            <person name="Shibata T."/>
            <person name="Shimoda M."/>
            <person name="Kobayashi T."/>
            <person name="Uehara T."/>
        </authorList>
    </citation>
    <scope>NUCLEOTIDE SEQUENCE [LARGE SCALE GENOMIC DNA]</scope>
    <source>
        <strain evidence="2 3">Japan</strain>
    </source>
</reference>
<evidence type="ECO:0008006" key="4">
    <source>
        <dbReference type="Google" id="ProtNLM"/>
    </source>
</evidence>
<evidence type="ECO:0000313" key="2">
    <source>
        <dbReference type="EMBL" id="BES97071.1"/>
    </source>
</evidence>
<dbReference type="EMBL" id="AP028915">
    <property type="protein sequence ID" value="BES97071.1"/>
    <property type="molecule type" value="Genomic_DNA"/>
</dbReference>
<name>A0ABN7AY09_9HEMI</name>
<evidence type="ECO:0000313" key="3">
    <source>
        <dbReference type="Proteomes" id="UP001307889"/>
    </source>
</evidence>
<evidence type="ECO:0000256" key="1">
    <source>
        <dbReference type="SAM" id="MobiDB-lite"/>
    </source>
</evidence>
<dbReference type="Proteomes" id="UP001307889">
    <property type="component" value="Chromosome 7"/>
</dbReference>
<feature type="compositionally biased region" description="Polar residues" evidence="1">
    <location>
        <begin position="16"/>
        <end position="34"/>
    </location>
</feature>
<organism evidence="2 3">
    <name type="scientific">Nesidiocoris tenuis</name>
    <dbReference type="NCBI Taxonomy" id="355587"/>
    <lineage>
        <taxon>Eukaryota</taxon>
        <taxon>Metazoa</taxon>
        <taxon>Ecdysozoa</taxon>
        <taxon>Arthropoda</taxon>
        <taxon>Hexapoda</taxon>
        <taxon>Insecta</taxon>
        <taxon>Pterygota</taxon>
        <taxon>Neoptera</taxon>
        <taxon>Paraneoptera</taxon>
        <taxon>Hemiptera</taxon>
        <taxon>Heteroptera</taxon>
        <taxon>Panheteroptera</taxon>
        <taxon>Cimicomorpha</taxon>
        <taxon>Miridae</taxon>
        <taxon>Dicyphina</taxon>
        <taxon>Nesidiocoris</taxon>
    </lineage>
</organism>